<feature type="domain" description="4'-phosphopantetheinyl transferase" evidence="14">
    <location>
        <begin position="116"/>
        <end position="199"/>
    </location>
</feature>
<evidence type="ECO:0000256" key="6">
    <source>
        <dbReference type="ARBA" id="ARBA00022679"/>
    </source>
</evidence>
<evidence type="ECO:0000256" key="9">
    <source>
        <dbReference type="ARBA" id="ARBA00031996"/>
    </source>
</evidence>
<comment type="catalytic activity">
    <reaction evidence="11">
        <text>apo-[peptidyl-carrier protein] + CoA = holo-[peptidyl-carrier protein] + adenosine 3',5'-bisphosphate + H(+)</text>
        <dbReference type="Rhea" id="RHEA:46228"/>
        <dbReference type="Rhea" id="RHEA-COMP:11479"/>
        <dbReference type="Rhea" id="RHEA-COMP:11480"/>
        <dbReference type="ChEBI" id="CHEBI:15378"/>
        <dbReference type="ChEBI" id="CHEBI:29999"/>
        <dbReference type="ChEBI" id="CHEBI:57287"/>
        <dbReference type="ChEBI" id="CHEBI:58343"/>
        <dbReference type="ChEBI" id="CHEBI:64479"/>
    </reaction>
</comment>
<dbReference type="InterPro" id="IPR037143">
    <property type="entry name" value="4-PPantetheinyl_Trfase_dom_sf"/>
</dbReference>
<dbReference type="GO" id="GO:0005886">
    <property type="term" value="C:plasma membrane"/>
    <property type="evidence" value="ECO:0007669"/>
    <property type="project" value="TreeGrafter"/>
</dbReference>
<comment type="caution">
    <text evidence="16">The sequence shown here is derived from an EMBL/GenBank/DDBJ whole genome shotgun (WGS) entry which is preliminary data.</text>
</comment>
<evidence type="ECO:0000256" key="11">
    <source>
        <dbReference type="ARBA" id="ARBA00049191"/>
    </source>
</evidence>
<evidence type="ECO:0000256" key="10">
    <source>
        <dbReference type="ARBA" id="ARBA00049176"/>
    </source>
</evidence>
<dbReference type="STRING" id="2034155.BMI79_06800"/>
<dbReference type="SUPFAM" id="SSF56214">
    <property type="entry name" value="4'-phosphopantetheinyl transferase"/>
    <property type="match status" value="1"/>
</dbReference>
<gene>
    <name evidence="16" type="ORF">BMI79_06800</name>
</gene>
<keyword evidence="13" id="KW-0460">Magnesium</keyword>
<evidence type="ECO:0000256" key="5">
    <source>
        <dbReference type="ARBA" id="ARBA00019087"/>
    </source>
</evidence>
<evidence type="ECO:0000256" key="13">
    <source>
        <dbReference type="PIRSR" id="PIRSR603542-2"/>
    </source>
</evidence>
<feature type="binding site" evidence="12">
    <location>
        <position position="165"/>
    </location>
    <ligand>
        <name>CoA</name>
        <dbReference type="ChEBI" id="CHEBI:57287"/>
    </ligand>
</feature>
<dbReference type="GO" id="GO:0009366">
    <property type="term" value="C:enterobactin synthetase complex"/>
    <property type="evidence" value="ECO:0007669"/>
    <property type="project" value="InterPro"/>
</dbReference>
<keyword evidence="13" id="KW-0479">Metal-binding</keyword>
<reference evidence="16 17" key="1">
    <citation type="submission" date="2016-11" db="EMBL/GenBank/DDBJ databases">
        <title>Rahnella oryzae sp. nov., isolated from rice root.</title>
        <authorList>
            <person name="Zhang X.-X."/>
            <person name="Zhang J."/>
        </authorList>
    </citation>
    <scope>NUCLEOTIDE SEQUENCE [LARGE SCALE GENOMIC DNA]</scope>
    <source>
        <strain evidence="16 17">J11-6</strain>
    </source>
</reference>
<keyword evidence="17" id="KW-1185">Reference proteome</keyword>
<dbReference type="EMBL" id="MOXD01000003">
    <property type="protein sequence ID" value="OMQ24530.1"/>
    <property type="molecule type" value="Genomic_DNA"/>
</dbReference>
<evidence type="ECO:0000256" key="3">
    <source>
        <dbReference type="ARBA" id="ARBA00008342"/>
    </source>
</evidence>
<dbReference type="GO" id="GO:0000287">
    <property type="term" value="F:magnesium ion binding"/>
    <property type="evidence" value="ECO:0007669"/>
    <property type="project" value="InterPro"/>
</dbReference>
<comment type="pathway">
    <text evidence="2">Siderophore biosynthesis; enterobactin biosynthesis.</text>
</comment>
<dbReference type="UniPathway" id="UPA00017"/>
<dbReference type="Gene3D" id="3.90.470.20">
    <property type="entry name" value="4'-phosphopantetheinyl transferase domain"/>
    <property type="match status" value="1"/>
</dbReference>
<feature type="binding site" evidence="12">
    <location>
        <position position="62"/>
    </location>
    <ligand>
        <name>CoA</name>
        <dbReference type="ChEBI" id="CHEBI:57287"/>
    </ligand>
</feature>
<feature type="binding site" evidence="13">
    <location>
        <position position="120"/>
    </location>
    <ligand>
        <name>Mg(2+)</name>
        <dbReference type="ChEBI" id="CHEBI:18420"/>
    </ligand>
</feature>
<feature type="binding site" evidence="12">
    <location>
        <position position="169"/>
    </location>
    <ligand>
        <name>CoA</name>
        <dbReference type="ChEBI" id="CHEBI:57287"/>
    </ligand>
</feature>
<organism evidence="16 17">
    <name type="scientific">Serratia oryzae</name>
    <dbReference type="NCBI Taxonomy" id="2034155"/>
    <lineage>
        <taxon>Bacteria</taxon>
        <taxon>Pseudomonadati</taxon>
        <taxon>Pseudomonadota</taxon>
        <taxon>Gammaproteobacteria</taxon>
        <taxon>Enterobacterales</taxon>
        <taxon>Yersiniaceae</taxon>
        <taxon>Serratia</taxon>
    </lineage>
</organism>
<comment type="cofactor">
    <cofactor evidence="13">
        <name>Mg(2+)</name>
        <dbReference type="ChEBI" id="CHEBI:18420"/>
    </cofactor>
</comment>
<feature type="domain" description="4'-phosphopantetheinyl transferase N-terminal" evidence="15">
    <location>
        <begin position="45"/>
        <end position="108"/>
    </location>
</feature>
<dbReference type="GO" id="GO:0008897">
    <property type="term" value="F:holo-[acyl-carrier-protein] synthase activity"/>
    <property type="evidence" value="ECO:0007669"/>
    <property type="project" value="InterPro"/>
</dbReference>
<dbReference type="InterPro" id="IPR008278">
    <property type="entry name" value="4-PPantetheinyl_Trfase_dom"/>
</dbReference>
<evidence type="ECO:0000256" key="2">
    <source>
        <dbReference type="ARBA" id="ARBA00004993"/>
    </source>
</evidence>
<dbReference type="AlphaFoldDB" id="A0A1S8CMS4"/>
<comment type="function">
    <text evidence="1">Involved in the biosynthesis of the siderophore enterobactin (enterochelin), which is a macrocyclic trimeric lactone of N-(2,3-dihydroxybenzoyl)-serine. The serine trilactone serves as a scaffolding for the three catechol functionalities that provide hexadentate coordination for the tightly ligated iron(2+) atoms. Plays an essential role in the assembly of the enterobactin by catalyzing the transfer of the 4'-phosphopantetheine (Ppant) moiety from coenzyme A to the apo-domains of both EntB (ArCP domain) and EntF (PCP domain) to yield their holo-forms which make them competent for the activation of 2,3-dihydroxybenzoate (DHB) and L-serine, respectively.</text>
</comment>
<dbReference type="RefSeq" id="WP_076941411.1">
    <property type="nucleotide sequence ID" value="NZ_MOXD01000003.1"/>
</dbReference>
<dbReference type="Pfam" id="PF01648">
    <property type="entry name" value="ACPS"/>
    <property type="match status" value="1"/>
</dbReference>
<feature type="binding site" evidence="12">
    <location>
        <position position="120"/>
    </location>
    <ligand>
        <name>CoA</name>
        <dbReference type="ChEBI" id="CHEBI:57287"/>
    </ligand>
</feature>
<evidence type="ECO:0000259" key="14">
    <source>
        <dbReference type="Pfam" id="PF01648"/>
    </source>
</evidence>
<dbReference type="InterPro" id="IPR003542">
    <property type="entry name" value="Enbac_synth_compD-like"/>
</dbReference>
<dbReference type="Pfam" id="PF17837">
    <property type="entry name" value="4PPT_N"/>
    <property type="match status" value="1"/>
</dbReference>
<feature type="binding site" evidence="13">
    <location>
        <position position="122"/>
    </location>
    <ligand>
        <name>Mg(2+)</name>
        <dbReference type="ChEBI" id="CHEBI:18420"/>
    </ligand>
</feature>
<feature type="binding site" evidence="12">
    <location>
        <position position="54"/>
    </location>
    <ligand>
        <name>CoA</name>
        <dbReference type="ChEBI" id="CHEBI:57287"/>
    </ligand>
</feature>
<comment type="catalytic activity">
    <reaction evidence="10">
        <text>apo-[aryl-carrier protein] + CoA = holo-[aryl-carrier protein] + adenosine 3',5'-bisphosphate + H(+)</text>
        <dbReference type="Rhea" id="RHEA:48404"/>
        <dbReference type="Rhea" id="RHEA-COMP:15903"/>
        <dbReference type="Rhea" id="RHEA-COMP:17557"/>
        <dbReference type="ChEBI" id="CHEBI:15378"/>
        <dbReference type="ChEBI" id="CHEBI:29999"/>
        <dbReference type="ChEBI" id="CHEBI:57287"/>
        <dbReference type="ChEBI" id="CHEBI:58343"/>
        <dbReference type="ChEBI" id="CHEBI:64479"/>
    </reaction>
</comment>
<dbReference type="PRINTS" id="PR01399">
    <property type="entry name" value="ENTSNTHTASED"/>
</dbReference>
<keyword evidence="6 16" id="KW-0808">Transferase</keyword>
<evidence type="ECO:0000256" key="1">
    <source>
        <dbReference type="ARBA" id="ARBA00003937"/>
    </source>
</evidence>
<comment type="similarity">
    <text evidence="3">Belongs to the P-Pant transferase superfamily. EntD family.</text>
</comment>
<comment type="subunit">
    <text evidence="4">EntB, EntD, EntE, and EntF form a multienzyme complex called enterobactin synthase.</text>
</comment>
<evidence type="ECO:0000259" key="15">
    <source>
        <dbReference type="Pfam" id="PF17837"/>
    </source>
</evidence>
<accession>A0A1S8CMS4</accession>
<evidence type="ECO:0000313" key="16">
    <source>
        <dbReference type="EMBL" id="OMQ24530.1"/>
    </source>
</evidence>
<evidence type="ECO:0000256" key="7">
    <source>
        <dbReference type="ARBA" id="ARBA00023191"/>
    </source>
</evidence>
<dbReference type="OrthoDB" id="8210607at2"/>
<dbReference type="InterPro" id="IPR041354">
    <property type="entry name" value="4PPT_N"/>
</dbReference>
<name>A0A1S8CMS4_9GAMM</name>
<feature type="binding site" evidence="12">
    <location>
        <begin position="98"/>
        <end position="99"/>
    </location>
    <ligand>
        <name>CoA</name>
        <dbReference type="ChEBI" id="CHEBI:57287"/>
    </ligand>
</feature>
<dbReference type="Proteomes" id="UP000216021">
    <property type="component" value="Unassembled WGS sequence"/>
</dbReference>
<evidence type="ECO:0000256" key="4">
    <source>
        <dbReference type="ARBA" id="ARBA00011503"/>
    </source>
</evidence>
<dbReference type="PANTHER" id="PTHR38096:SF1">
    <property type="entry name" value="ENTEROBACTIN SYNTHASE COMPONENT D"/>
    <property type="match status" value="1"/>
</dbReference>
<evidence type="ECO:0000313" key="17">
    <source>
        <dbReference type="Proteomes" id="UP000216021"/>
    </source>
</evidence>
<proteinExistence type="inferred from homology"/>
<protein>
    <recommendedName>
        <fullName evidence="5">Enterobactin synthase component D</fullName>
    </recommendedName>
    <alternativeName>
        <fullName evidence="8">4'-phosphopantetheinyl transferase EntD</fullName>
    </alternativeName>
    <alternativeName>
        <fullName evidence="9">Enterochelin synthase D</fullName>
    </alternativeName>
</protein>
<evidence type="ECO:0000256" key="8">
    <source>
        <dbReference type="ARBA" id="ARBA00029894"/>
    </source>
</evidence>
<sequence>MLSSFISHVEFLTIADYPGPIARCRFSVAAYCDDMFPLAGFDFPEHLNAAVAKRRAEYLAGRYLARQALAKLGCHDFTLRRGGDRAPLWPQGIAGAISHNVDTALCAVHHENGVGGVGIDVETQMPAKRAEELWSGIVSVQEHEWLRQQPQAFEQLLTLVFSAKESLFKALYPQVRCYFDFLDARFTQLDMRQQTFELELLKTLTPQCHAGRRFTGHFLLQGDNVTTLIHC</sequence>
<keyword evidence="7" id="KW-0259">Enterobactin biosynthesis</keyword>
<dbReference type="PANTHER" id="PTHR38096">
    <property type="entry name" value="ENTEROBACTIN SYNTHASE COMPONENT D"/>
    <property type="match status" value="1"/>
</dbReference>
<evidence type="ECO:0000256" key="12">
    <source>
        <dbReference type="PIRSR" id="PIRSR603542-1"/>
    </source>
</evidence>
<dbReference type="GO" id="GO:0009239">
    <property type="term" value="P:enterobactin biosynthetic process"/>
    <property type="evidence" value="ECO:0007669"/>
    <property type="project" value="UniProtKB-UniPathway"/>
</dbReference>